<protein>
    <submittedName>
        <fullName evidence="1">Uncharacterized protein</fullName>
    </submittedName>
</protein>
<keyword evidence="2" id="KW-1185">Reference proteome</keyword>
<dbReference type="RefSeq" id="WP_073548211.1">
    <property type="nucleotide sequence ID" value="NZ_CAWMVK010000023.1"/>
</dbReference>
<comment type="caution">
    <text evidence="1">The sequence shown here is derived from an EMBL/GenBank/DDBJ whole genome shotgun (WGS) entry which is preliminary data.</text>
</comment>
<dbReference type="EMBL" id="MRCC01000003">
    <property type="protein sequence ID" value="OKH28412.1"/>
    <property type="molecule type" value="Genomic_DNA"/>
</dbReference>
<sequence>MTIAFEEFIETADLVKEYTDTDNNYSETLSEYPQDLGKGSILNVELRNGFYLTIEDYQVHNDVIISYPESQHPLGFYFQLSGGIHCQRYGLNYAGDSIYPVVV</sequence>
<dbReference type="AlphaFoldDB" id="A0A1U7HXU2"/>
<evidence type="ECO:0000313" key="2">
    <source>
        <dbReference type="Proteomes" id="UP000185984"/>
    </source>
</evidence>
<gene>
    <name evidence="1" type="ORF">NIES1031_04005</name>
</gene>
<dbReference type="STRING" id="247279.NIES1031_04005"/>
<name>A0A1U7HXU2_9CHRO</name>
<dbReference type="Proteomes" id="UP000185984">
    <property type="component" value="Unassembled WGS sequence"/>
</dbReference>
<evidence type="ECO:0000313" key="1">
    <source>
        <dbReference type="EMBL" id="OKH28412.1"/>
    </source>
</evidence>
<reference evidence="1 2" key="1">
    <citation type="submission" date="2016-11" db="EMBL/GenBank/DDBJ databases">
        <title>Draft Genome Sequences of Nine Cyanobacterial Strains from Diverse Habitats.</title>
        <authorList>
            <person name="Zhu T."/>
            <person name="Hou S."/>
            <person name="Lu X."/>
            <person name="Hess W.R."/>
        </authorList>
    </citation>
    <scope>NUCLEOTIDE SEQUENCE [LARGE SCALE GENOMIC DNA]</scope>
    <source>
        <strain evidence="1 2">5.2 s.c.1</strain>
    </source>
</reference>
<accession>A0A1U7HXU2</accession>
<organism evidence="1 2">
    <name type="scientific">Chroogloeocystis siderophila 5.2 s.c.1</name>
    <dbReference type="NCBI Taxonomy" id="247279"/>
    <lineage>
        <taxon>Bacteria</taxon>
        <taxon>Bacillati</taxon>
        <taxon>Cyanobacteriota</taxon>
        <taxon>Cyanophyceae</taxon>
        <taxon>Oscillatoriophycideae</taxon>
        <taxon>Chroococcales</taxon>
        <taxon>Chroococcaceae</taxon>
        <taxon>Chroogloeocystis</taxon>
    </lineage>
</organism>
<proteinExistence type="predicted"/>